<evidence type="ECO:0000256" key="12">
    <source>
        <dbReference type="SAM" id="MobiDB-lite"/>
    </source>
</evidence>
<evidence type="ECO:0000256" key="13">
    <source>
        <dbReference type="SAM" id="Phobius"/>
    </source>
</evidence>
<name>M7BHL3_CHEMY</name>
<keyword evidence="7" id="KW-0732">Signal</keyword>
<feature type="transmembrane region" description="Helical" evidence="13">
    <location>
        <begin position="485"/>
        <end position="506"/>
    </location>
</feature>
<dbReference type="InterPro" id="IPR001323">
    <property type="entry name" value="EPO_TPO"/>
</dbReference>
<dbReference type="InterPro" id="IPR003978">
    <property type="entry name" value="Thrombopoietin"/>
</dbReference>
<feature type="transmembrane region" description="Helical" evidence="13">
    <location>
        <begin position="811"/>
        <end position="828"/>
    </location>
</feature>
<dbReference type="GO" id="GO:0005179">
    <property type="term" value="F:hormone activity"/>
    <property type="evidence" value="ECO:0007669"/>
    <property type="project" value="UniProtKB-KW"/>
</dbReference>
<dbReference type="GO" id="GO:0016020">
    <property type="term" value="C:membrane"/>
    <property type="evidence" value="ECO:0007669"/>
    <property type="project" value="UniProtKB-SubCell"/>
</dbReference>
<feature type="transmembrane region" description="Helical" evidence="13">
    <location>
        <begin position="713"/>
        <end position="733"/>
    </location>
</feature>
<keyword evidence="10" id="KW-1015">Disulfide bond</keyword>
<keyword evidence="6" id="KW-0372">Hormone</keyword>
<evidence type="ECO:0000256" key="3">
    <source>
        <dbReference type="ARBA" id="ARBA00005782"/>
    </source>
</evidence>
<feature type="transmembrane region" description="Helical" evidence="13">
    <location>
        <begin position="570"/>
        <end position="589"/>
    </location>
</feature>
<dbReference type="SUPFAM" id="SSF103473">
    <property type="entry name" value="MFS general substrate transporter"/>
    <property type="match status" value="1"/>
</dbReference>
<feature type="transmembrane region" description="Helical" evidence="13">
    <location>
        <begin position="767"/>
        <end position="790"/>
    </location>
</feature>
<evidence type="ECO:0000256" key="6">
    <source>
        <dbReference type="ARBA" id="ARBA00022702"/>
    </source>
</evidence>
<dbReference type="InterPro" id="IPR009079">
    <property type="entry name" value="4_helix_cytokine-like_core"/>
</dbReference>
<evidence type="ECO:0000256" key="8">
    <source>
        <dbReference type="ARBA" id="ARBA00022989"/>
    </source>
</evidence>
<dbReference type="InterPro" id="IPR011701">
    <property type="entry name" value="MFS"/>
</dbReference>
<dbReference type="Pfam" id="PF00758">
    <property type="entry name" value="EPO_TPO"/>
    <property type="match status" value="1"/>
</dbReference>
<gene>
    <name evidence="14" type="ORF">UY3_15168</name>
</gene>
<dbReference type="PANTHER" id="PTHR23510:SF16">
    <property type="entry name" value="MAJOR FACILITATOR SUPERFAMILY (MFS) PROFILE DOMAIN-CONTAINING PROTEIN"/>
    <property type="match status" value="1"/>
</dbReference>
<dbReference type="InterPro" id="IPR036259">
    <property type="entry name" value="MFS_trans_sf"/>
</dbReference>
<reference evidence="15" key="1">
    <citation type="journal article" date="2013" name="Nat. Genet.">
        <title>The draft genomes of soft-shell turtle and green sea turtle yield insights into the development and evolution of the turtle-specific body plan.</title>
        <authorList>
            <person name="Wang Z."/>
            <person name="Pascual-Anaya J."/>
            <person name="Zadissa A."/>
            <person name="Li W."/>
            <person name="Niimura Y."/>
            <person name="Huang Z."/>
            <person name="Li C."/>
            <person name="White S."/>
            <person name="Xiong Z."/>
            <person name="Fang D."/>
            <person name="Wang B."/>
            <person name="Ming Y."/>
            <person name="Chen Y."/>
            <person name="Zheng Y."/>
            <person name="Kuraku S."/>
            <person name="Pignatelli M."/>
            <person name="Herrero J."/>
            <person name="Beal K."/>
            <person name="Nozawa M."/>
            <person name="Li Q."/>
            <person name="Wang J."/>
            <person name="Zhang H."/>
            <person name="Yu L."/>
            <person name="Shigenobu S."/>
            <person name="Wang J."/>
            <person name="Liu J."/>
            <person name="Flicek P."/>
            <person name="Searle S."/>
            <person name="Wang J."/>
            <person name="Kuratani S."/>
            <person name="Yin Y."/>
            <person name="Aken B."/>
            <person name="Zhang G."/>
            <person name="Irie N."/>
        </authorList>
    </citation>
    <scope>NUCLEOTIDE SEQUENCE [LARGE SCALE GENOMIC DNA]</scope>
</reference>
<evidence type="ECO:0000313" key="14">
    <source>
        <dbReference type="EMBL" id="EMP27732.1"/>
    </source>
</evidence>
<dbReference type="STRING" id="8469.M7BHL3"/>
<accession>M7BHL3</accession>
<dbReference type="SUPFAM" id="SSF47266">
    <property type="entry name" value="4-helical cytokines"/>
    <property type="match status" value="1"/>
</dbReference>
<feature type="transmembrane region" description="Helical" evidence="13">
    <location>
        <begin position="459"/>
        <end position="479"/>
    </location>
</feature>
<keyword evidence="9 13" id="KW-0472">Membrane</keyword>
<keyword evidence="4" id="KW-0964">Secreted</keyword>
<dbReference type="GO" id="GO:0005576">
    <property type="term" value="C:extracellular region"/>
    <property type="evidence" value="ECO:0007669"/>
    <property type="project" value="UniProtKB-SubCell"/>
</dbReference>
<feature type="region of interest" description="Disordered" evidence="12">
    <location>
        <begin position="599"/>
        <end position="653"/>
    </location>
</feature>
<sequence length="877" mass="96043">MVLLESTEQSRSRASPVPWCYWRARSSPRAVPAPCHGVTGEHGAVPEPCRPRAMVLLESTEQSRSRASPMPWCYWRARSSPRAVPAPCHGVTGEHGAVPEQGGPRAMVLLESTEQSRSSAGPVPWCYWRARSMLPVVLVTGGVQAMLQAPCSPGQPGPAANASVVSGAMINVPIAQAGSNNRPLSANALPGAKPTGTPQCLPLPQPGVLASGAGCEKGRRLETLHGLLLLTAFLLHIKLSRTSPARLVCDNRLIQKYISEAKDMEKRVSQCQELPSLSQPLPLPMVDFSLREWKTKTNETKRQEILGDLALLVDAVTAVQGHVRQECAAALLGQLYKKANSFLLLLQTFSWQVSAWQPDRASRTTLQSHPSVIFLVYRQLVQGKLRFLFHDLAKDFCREGSQRVPEPPTVILPTIWAYLQTLHAEPYFLGLGISAFSLTGLLAGPLFGHWSDRSQRTKAIILFANVFEIVGNFMYFMGISKWLLLGSRLVAGVGTGAGASIFGYLTRSTTSQERAKVFAAVMACRQVGLLIVPECDPAISLCSGPACNLFLRLCNFRLGPFEVNKFTSPGLFMCLLWILLQFVVAVMYYDLQPVPHPPLGAQQEEEREPLVQHGAGQEEPAEHRGYGGTGQRGPPEGDESRYVPNGHLAEEEGRVKEKSPFQNFSAMREYLREEVVVLLTAQFITLFNQTALETMVTPITQRYLSFGELENSIMYFLCGIEVICGFFLVRCLSSRLPDRVVLVLGLVICNVACVWCLLFLARPQGSFPVLLSELVVGVFLQVLGLPFVAVSQVSLFSKVTAERTQGFSQGLRRSVGGVATILGPLWAGGLTENLYIMLGVMMGLLSLLMVMVGLSYSYLVEPPRGYVPGPSQEEQRS</sequence>
<organism evidence="14 15">
    <name type="scientific">Chelonia mydas</name>
    <name type="common">Green sea-turtle</name>
    <name type="synonym">Chelonia agassizi</name>
    <dbReference type="NCBI Taxonomy" id="8469"/>
    <lineage>
        <taxon>Eukaryota</taxon>
        <taxon>Metazoa</taxon>
        <taxon>Chordata</taxon>
        <taxon>Craniata</taxon>
        <taxon>Vertebrata</taxon>
        <taxon>Euteleostomi</taxon>
        <taxon>Archelosauria</taxon>
        <taxon>Testudinata</taxon>
        <taxon>Testudines</taxon>
        <taxon>Cryptodira</taxon>
        <taxon>Durocryptodira</taxon>
        <taxon>Americhelydia</taxon>
        <taxon>Chelonioidea</taxon>
        <taxon>Cheloniidae</taxon>
        <taxon>Chelonia</taxon>
    </lineage>
</organism>
<evidence type="ECO:0000313" key="15">
    <source>
        <dbReference type="Proteomes" id="UP000031443"/>
    </source>
</evidence>
<dbReference type="GO" id="GO:0005125">
    <property type="term" value="F:cytokine activity"/>
    <property type="evidence" value="ECO:0007669"/>
    <property type="project" value="InterPro"/>
</dbReference>
<evidence type="ECO:0000256" key="4">
    <source>
        <dbReference type="ARBA" id="ARBA00022525"/>
    </source>
</evidence>
<dbReference type="Proteomes" id="UP000031443">
    <property type="component" value="Unassembled WGS sequence"/>
</dbReference>
<dbReference type="Gene3D" id="1.20.1250.10">
    <property type="match status" value="1"/>
</dbReference>
<evidence type="ECO:0000256" key="1">
    <source>
        <dbReference type="ARBA" id="ARBA00004141"/>
    </source>
</evidence>
<dbReference type="GO" id="GO:0022857">
    <property type="term" value="F:transmembrane transporter activity"/>
    <property type="evidence" value="ECO:0007669"/>
    <property type="project" value="InterPro"/>
</dbReference>
<evidence type="ECO:0000256" key="2">
    <source>
        <dbReference type="ARBA" id="ARBA00004613"/>
    </source>
</evidence>
<feature type="transmembrane region" description="Helical" evidence="13">
    <location>
        <begin position="834"/>
        <end position="859"/>
    </location>
</feature>
<dbReference type="eggNOG" id="KOG2325">
    <property type="taxonomic scope" value="Eukaryota"/>
</dbReference>
<dbReference type="PANTHER" id="PTHR23510">
    <property type="entry name" value="INNER MEMBRANE TRANSPORT PROTEIN YAJR"/>
    <property type="match status" value="1"/>
</dbReference>
<dbReference type="EMBL" id="KB567560">
    <property type="protein sequence ID" value="EMP27732.1"/>
    <property type="molecule type" value="Genomic_DNA"/>
</dbReference>
<comment type="subcellular location">
    <subcellularLocation>
        <location evidence="1">Membrane</location>
        <topology evidence="1">Multi-pass membrane protein</topology>
    </subcellularLocation>
    <subcellularLocation>
        <location evidence="2">Secreted</location>
    </subcellularLocation>
</comment>
<dbReference type="AlphaFoldDB" id="M7BHL3"/>
<evidence type="ECO:0000256" key="11">
    <source>
        <dbReference type="ARBA" id="ARBA00023180"/>
    </source>
</evidence>
<evidence type="ECO:0000256" key="10">
    <source>
        <dbReference type="ARBA" id="ARBA00023157"/>
    </source>
</evidence>
<evidence type="ECO:0000256" key="7">
    <source>
        <dbReference type="ARBA" id="ARBA00022729"/>
    </source>
</evidence>
<dbReference type="Pfam" id="PF07690">
    <property type="entry name" value="MFS_1"/>
    <property type="match status" value="1"/>
</dbReference>
<proteinExistence type="inferred from homology"/>
<keyword evidence="8 13" id="KW-1133">Transmembrane helix</keyword>
<dbReference type="InterPro" id="IPR051068">
    <property type="entry name" value="MFS_Domain-Containing_Protein"/>
</dbReference>
<comment type="similarity">
    <text evidence="3">Belongs to the EPO/TPO family.</text>
</comment>
<dbReference type="PRINTS" id="PR01485">
    <property type="entry name" value="THROMBOPTN"/>
</dbReference>
<evidence type="ECO:0000256" key="5">
    <source>
        <dbReference type="ARBA" id="ARBA00022692"/>
    </source>
</evidence>
<feature type="transmembrane region" description="Helical" evidence="13">
    <location>
        <begin position="740"/>
        <end position="761"/>
    </location>
</feature>
<dbReference type="PROSITE" id="PS00817">
    <property type="entry name" value="EPO_TPO"/>
    <property type="match status" value="1"/>
</dbReference>
<dbReference type="GO" id="GO:0008283">
    <property type="term" value="P:cell population proliferation"/>
    <property type="evidence" value="ECO:0007669"/>
    <property type="project" value="InterPro"/>
</dbReference>
<protein>
    <submittedName>
        <fullName evidence="14">Thrombopoietin</fullName>
    </submittedName>
</protein>
<keyword evidence="5 13" id="KW-0812">Transmembrane</keyword>
<keyword evidence="15" id="KW-1185">Reference proteome</keyword>
<feature type="transmembrane region" description="Helical" evidence="13">
    <location>
        <begin position="427"/>
        <end position="447"/>
    </location>
</feature>
<evidence type="ECO:0000256" key="9">
    <source>
        <dbReference type="ARBA" id="ARBA00023136"/>
    </source>
</evidence>
<keyword evidence="11" id="KW-0325">Glycoprotein</keyword>
<dbReference type="Gene3D" id="1.20.1250.20">
    <property type="entry name" value="MFS general substrate transporter like domains"/>
    <property type="match status" value="1"/>
</dbReference>
<dbReference type="InterPro" id="IPR019767">
    <property type="entry name" value="EPO/TPO_CS"/>
</dbReference>